<keyword evidence="16" id="KW-1185">Reference proteome</keyword>
<evidence type="ECO:0000256" key="6">
    <source>
        <dbReference type="ARBA" id="ARBA00022806"/>
    </source>
</evidence>
<dbReference type="NCBIfam" id="TIGR00665">
    <property type="entry name" value="DnaB"/>
    <property type="match status" value="1"/>
</dbReference>
<evidence type="ECO:0000256" key="7">
    <source>
        <dbReference type="ARBA" id="ARBA00022840"/>
    </source>
</evidence>
<keyword evidence="4 12" id="KW-0547">Nucleotide-binding</keyword>
<dbReference type="InterPro" id="IPR007694">
    <property type="entry name" value="DNA_helicase_DnaB-like_C"/>
</dbReference>
<dbReference type="NCBIfam" id="NF004384">
    <property type="entry name" value="PRK05748.1"/>
    <property type="match status" value="1"/>
</dbReference>
<dbReference type="InterPro" id="IPR016136">
    <property type="entry name" value="DNA_helicase_N/primase_C"/>
</dbReference>
<dbReference type="Pfam" id="PF03796">
    <property type="entry name" value="DnaB_C"/>
    <property type="match status" value="1"/>
</dbReference>
<dbReference type="InterPro" id="IPR007693">
    <property type="entry name" value="DNA_helicase_DnaB-like_N"/>
</dbReference>
<evidence type="ECO:0000259" key="14">
    <source>
        <dbReference type="PROSITE" id="PS51199"/>
    </source>
</evidence>
<feature type="domain" description="SF4 helicase" evidence="14">
    <location>
        <begin position="199"/>
        <end position="466"/>
    </location>
</feature>
<dbReference type="PANTHER" id="PTHR30153:SF2">
    <property type="entry name" value="REPLICATIVE DNA HELICASE"/>
    <property type="match status" value="1"/>
</dbReference>
<dbReference type="PROSITE" id="PS51199">
    <property type="entry name" value="SF4_HELICASE"/>
    <property type="match status" value="1"/>
</dbReference>
<evidence type="ECO:0000256" key="12">
    <source>
        <dbReference type="RuleBase" id="RU362085"/>
    </source>
</evidence>
<keyword evidence="6 12" id="KW-0347">Helicase</keyword>
<accession>A0ABV2CNK6</accession>
<sequence>MARTREERSSGPQVMDPQIGALKLPPHSIEAEQSLLGGLMLDNSAWDRIADLVTEVDFYRDEHRRIFHHIARLIEQGKPADVVTVFESLDKSGEAQNAGGLAYLGELANNTPSASNIRRYGEIVRERAILRKLVTVGDEIAAGALAPAGRDASLILDDAESRILAIRDEGARQEAGFIAIQPVLSQVVERIQELYDRDSPAAVTGVPTGLADLDKMTSGLHGTDMIIVAGRPGMGKTSFALNIAEAVALEGQLPVAIFSMEMPATQLVMRFISSVGRLDQHRLKTGQLNDDEWQRLSYSLGKLHEAQIFIDETPGLNPIDLRARARRLHRQCGGKLGLIIIDYLQLMQSHKESDNRAAELSEISRSVKGLAKELNVPIMALSQLNRSLEQRADKRPMASDLRESGALEQDADIIMFVYRDEIYNPDTQDKGKAELIIAKHRNGPTGMVPMTFIGEYTRFENYVQGAGY</sequence>
<comment type="caution">
    <text evidence="15">The sequence shown here is derived from an EMBL/GenBank/DDBJ whole genome shotgun (WGS) entry which is preliminary data.</text>
</comment>
<protein>
    <recommendedName>
        <fullName evidence="11 12">Replicative DNA helicase</fullName>
        <ecNumber evidence="11 12">5.6.2.3</ecNumber>
    </recommendedName>
</protein>
<evidence type="ECO:0000256" key="9">
    <source>
        <dbReference type="ARBA" id="ARBA00023235"/>
    </source>
</evidence>
<dbReference type="GO" id="GO:0003678">
    <property type="term" value="F:DNA helicase activity"/>
    <property type="evidence" value="ECO:0007669"/>
    <property type="project" value="UniProtKB-EC"/>
</dbReference>
<dbReference type="InterPro" id="IPR007692">
    <property type="entry name" value="DNA_helicase_DnaB"/>
</dbReference>
<feature type="region of interest" description="Disordered" evidence="13">
    <location>
        <begin position="1"/>
        <end position="20"/>
    </location>
</feature>
<evidence type="ECO:0000256" key="8">
    <source>
        <dbReference type="ARBA" id="ARBA00023125"/>
    </source>
</evidence>
<evidence type="ECO:0000256" key="1">
    <source>
        <dbReference type="ARBA" id="ARBA00008428"/>
    </source>
</evidence>
<organism evidence="15 16">
    <name type="scientific">Uliginosibacterium paludis</name>
    <dbReference type="NCBI Taxonomy" id="1615952"/>
    <lineage>
        <taxon>Bacteria</taxon>
        <taxon>Pseudomonadati</taxon>
        <taxon>Pseudomonadota</taxon>
        <taxon>Betaproteobacteria</taxon>
        <taxon>Rhodocyclales</taxon>
        <taxon>Zoogloeaceae</taxon>
        <taxon>Uliginosibacterium</taxon>
    </lineage>
</organism>
<gene>
    <name evidence="15" type="primary">dnaB</name>
    <name evidence="15" type="ORF">ABVT11_04590</name>
</gene>
<evidence type="ECO:0000256" key="3">
    <source>
        <dbReference type="ARBA" id="ARBA00022705"/>
    </source>
</evidence>
<proteinExistence type="inferred from homology"/>
<keyword evidence="9" id="KW-0413">Isomerase</keyword>
<evidence type="ECO:0000256" key="4">
    <source>
        <dbReference type="ARBA" id="ARBA00022741"/>
    </source>
</evidence>
<dbReference type="SMART" id="SM00382">
    <property type="entry name" value="AAA"/>
    <property type="match status" value="1"/>
</dbReference>
<dbReference type="PANTHER" id="PTHR30153">
    <property type="entry name" value="REPLICATIVE DNA HELICASE DNAB"/>
    <property type="match status" value="1"/>
</dbReference>
<dbReference type="RefSeq" id="WP_345924221.1">
    <property type="nucleotide sequence ID" value="NZ_JBDIVF010000001.1"/>
</dbReference>
<evidence type="ECO:0000313" key="15">
    <source>
        <dbReference type="EMBL" id="MET1489092.1"/>
    </source>
</evidence>
<dbReference type="EMBL" id="JBEWLZ010000002">
    <property type="protein sequence ID" value="MET1489092.1"/>
    <property type="molecule type" value="Genomic_DNA"/>
</dbReference>
<keyword evidence="8 12" id="KW-0238">DNA-binding</keyword>
<dbReference type="EC" id="5.6.2.3" evidence="11 12"/>
<comment type="similarity">
    <text evidence="1 12">Belongs to the helicase family. DnaB subfamily.</text>
</comment>
<dbReference type="Gene3D" id="3.40.50.300">
    <property type="entry name" value="P-loop containing nucleotide triphosphate hydrolases"/>
    <property type="match status" value="1"/>
</dbReference>
<evidence type="ECO:0000256" key="10">
    <source>
        <dbReference type="ARBA" id="ARBA00048954"/>
    </source>
</evidence>
<keyword evidence="2 12" id="KW-0639">Primosome</keyword>
<evidence type="ECO:0000256" key="2">
    <source>
        <dbReference type="ARBA" id="ARBA00022515"/>
    </source>
</evidence>
<evidence type="ECO:0000256" key="13">
    <source>
        <dbReference type="SAM" id="MobiDB-lite"/>
    </source>
</evidence>
<keyword evidence="7 12" id="KW-0067">ATP-binding</keyword>
<dbReference type="GO" id="GO:0016787">
    <property type="term" value="F:hydrolase activity"/>
    <property type="evidence" value="ECO:0007669"/>
    <property type="project" value="UniProtKB-KW"/>
</dbReference>
<evidence type="ECO:0000256" key="5">
    <source>
        <dbReference type="ARBA" id="ARBA00022801"/>
    </source>
</evidence>
<dbReference type="SUPFAM" id="SSF48024">
    <property type="entry name" value="N-terminal domain of DnaB helicase"/>
    <property type="match status" value="1"/>
</dbReference>
<name>A0ABV2CNK6_9RHOO</name>
<dbReference type="InterPro" id="IPR003593">
    <property type="entry name" value="AAA+_ATPase"/>
</dbReference>
<keyword evidence="3 12" id="KW-0235">DNA replication</keyword>
<dbReference type="InterPro" id="IPR036185">
    <property type="entry name" value="DNA_heli_DnaB-like_N_sf"/>
</dbReference>
<comment type="function">
    <text evidence="12">The main replicative DNA helicase, it participates in initiation and elongation during chromosome replication. Travels ahead of the DNA replisome, separating dsDNA into templates for DNA synthesis. A processive ATP-dependent 5'-3' DNA helicase it has DNA-dependent ATPase activity.</text>
</comment>
<comment type="catalytic activity">
    <reaction evidence="10 12">
        <text>ATP + H2O = ADP + phosphate + H(+)</text>
        <dbReference type="Rhea" id="RHEA:13065"/>
        <dbReference type="ChEBI" id="CHEBI:15377"/>
        <dbReference type="ChEBI" id="CHEBI:15378"/>
        <dbReference type="ChEBI" id="CHEBI:30616"/>
        <dbReference type="ChEBI" id="CHEBI:43474"/>
        <dbReference type="ChEBI" id="CHEBI:456216"/>
        <dbReference type="EC" id="5.6.2.3"/>
    </reaction>
</comment>
<reference evidence="15 16" key="1">
    <citation type="submission" date="2024-07" db="EMBL/GenBank/DDBJ databases">
        <title>Uliginosibacterium paludis KCTC:42655.</title>
        <authorList>
            <person name="Kim M.K."/>
        </authorList>
    </citation>
    <scope>NUCLEOTIDE SEQUENCE [LARGE SCALE GENOMIC DNA]</scope>
    <source>
        <strain evidence="15 16">KCTC 42655</strain>
    </source>
</reference>
<dbReference type="CDD" id="cd00984">
    <property type="entry name" value="DnaB_C"/>
    <property type="match status" value="1"/>
</dbReference>
<dbReference type="InterPro" id="IPR027417">
    <property type="entry name" value="P-loop_NTPase"/>
</dbReference>
<evidence type="ECO:0000313" key="16">
    <source>
        <dbReference type="Proteomes" id="UP001548590"/>
    </source>
</evidence>
<dbReference type="Pfam" id="PF00772">
    <property type="entry name" value="DnaB"/>
    <property type="match status" value="1"/>
</dbReference>
<keyword evidence="5 12" id="KW-0378">Hydrolase</keyword>
<dbReference type="Proteomes" id="UP001548590">
    <property type="component" value="Unassembled WGS sequence"/>
</dbReference>
<dbReference type="Gene3D" id="1.10.860.10">
    <property type="entry name" value="DNAb Helicase, Chain A"/>
    <property type="match status" value="1"/>
</dbReference>
<evidence type="ECO:0000256" key="11">
    <source>
        <dbReference type="NCBIfam" id="TIGR00665"/>
    </source>
</evidence>
<dbReference type="SUPFAM" id="SSF52540">
    <property type="entry name" value="P-loop containing nucleoside triphosphate hydrolases"/>
    <property type="match status" value="1"/>
</dbReference>